<protein>
    <submittedName>
        <fullName evidence="1">Uncharacterized protein</fullName>
    </submittedName>
</protein>
<sequence>MRKLPHPASLTAAERAQWRDDLTGPRYAHQPHDLADGSRYYVAEELGRIIVTEFHGKSLKLDRYSFRSQAEADAEIARFTERRQRVADAHAERRAEAKRPHTLEVGAVLVSSYGYEQTNVDFYEVVAVQNRTVTLRELVQERQDTGHMSGTTTPVPGQYTKAEPIRKRVNPRNGVKLSSSSYAHPWDGRPQYWSSYA</sequence>
<evidence type="ECO:0000313" key="1">
    <source>
        <dbReference type="EMBL" id="CEO96491.1"/>
    </source>
</evidence>
<gene>
    <name evidence="1" type="ORF">pXCCB1459_0062</name>
</gene>
<organism evidence="1">
    <name type="scientific">Xanthomonas campestris pv. campestris</name>
    <dbReference type="NCBI Taxonomy" id="340"/>
    <lineage>
        <taxon>Bacteria</taxon>
        <taxon>Pseudomonadati</taxon>
        <taxon>Pseudomonadota</taxon>
        <taxon>Gammaproteobacteria</taxon>
        <taxon>Lysobacterales</taxon>
        <taxon>Lysobacteraceae</taxon>
        <taxon>Xanthomonas</taxon>
    </lineage>
</organism>
<dbReference type="RefSeq" id="WP_162474124.1">
    <property type="nucleotide sequence ID" value="NZ_CP066941.1"/>
</dbReference>
<geneLocation type="plasmid" evidence="1">
    <name>I</name>
</geneLocation>
<reference evidence="1" key="1">
    <citation type="submission" date="2015-01" db="EMBL/GenBank/DDBJ databases">
        <authorList>
            <person name="Wibberg Daniel"/>
        </authorList>
    </citation>
    <scope>NUCLEOTIDE SEQUENCE</scope>
    <source>
        <strain evidence="1">B-1459</strain>
        <plasmid evidence="1">I</plasmid>
    </source>
</reference>
<dbReference type="EMBL" id="LN811400">
    <property type="protein sequence ID" value="CEO96491.1"/>
    <property type="molecule type" value="Genomic_DNA"/>
</dbReference>
<dbReference type="AlphaFoldDB" id="A0A0C7KNI2"/>
<name>A0A0C7KNI2_XANCE</name>
<proteinExistence type="predicted"/>
<accession>A0A0C7KNI2</accession>
<keyword evidence="1" id="KW-0614">Plasmid</keyword>